<name>A0ACC2BQD6_DIPCM</name>
<gene>
    <name evidence="1" type="ORF">O6H91_14G068200</name>
</gene>
<dbReference type="Proteomes" id="UP001162992">
    <property type="component" value="Chromosome 14"/>
</dbReference>
<proteinExistence type="predicted"/>
<organism evidence="1 2">
    <name type="scientific">Diphasiastrum complanatum</name>
    <name type="common">Issler's clubmoss</name>
    <name type="synonym">Lycopodium complanatum</name>
    <dbReference type="NCBI Taxonomy" id="34168"/>
    <lineage>
        <taxon>Eukaryota</taxon>
        <taxon>Viridiplantae</taxon>
        <taxon>Streptophyta</taxon>
        <taxon>Embryophyta</taxon>
        <taxon>Tracheophyta</taxon>
        <taxon>Lycopodiopsida</taxon>
        <taxon>Lycopodiales</taxon>
        <taxon>Lycopodiaceae</taxon>
        <taxon>Lycopodioideae</taxon>
        <taxon>Diphasiastrum</taxon>
    </lineage>
</organism>
<dbReference type="EMBL" id="CM055105">
    <property type="protein sequence ID" value="KAJ7532004.1"/>
    <property type="molecule type" value="Genomic_DNA"/>
</dbReference>
<keyword evidence="2" id="KW-1185">Reference proteome</keyword>
<accession>A0ACC2BQD6</accession>
<protein>
    <submittedName>
        <fullName evidence="1">Uncharacterized protein</fullName>
    </submittedName>
</protein>
<comment type="caution">
    <text evidence="1">The sequence shown here is derived from an EMBL/GenBank/DDBJ whole genome shotgun (WGS) entry which is preliminary data.</text>
</comment>
<evidence type="ECO:0000313" key="2">
    <source>
        <dbReference type="Proteomes" id="UP001162992"/>
    </source>
</evidence>
<sequence length="345" mass="39515">MTIDDGNSIYVGGLSYESNEDMLRRAFEEYGDIVTVKIVNDRDSGQSRGFGFVTFDNARAAADAINKMDGRTIDGRMIRVDEVKNRLSKAMGREGNIRWRGRDVRLSKGRDRLGRGRHFSPLRRRRSSPNNFRSVRGRSPPRRRSRSPRKVFVGRSRTPSRERRRTHSQSSPSNGSSERLQRNERNGETSAEPAKGGGRSSKDSKEKTFHYTKIKEDLDKAIVKREELQEQISNLENENDNDKQTILDLQNEGQKLQELLENAVTAASNRRSQLRKLQKAVLEVRECKRKLKASEKELEALVETASEDLEAAGGEAREDRYEFHENGDARFEERQGNDEIQSPKF</sequence>
<reference evidence="2" key="1">
    <citation type="journal article" date="2024" name="Proc. Natl. Acad. Sci. U.S.A.">
        <title>Extraordinary preservation of gene collinearity over three hundred million years revealed in homosporous lycophytes.</title>
        <authorList>
            <person name="Li C."/>
            <person name="Wickell D."/>
            <person name="Kuo L.Y."/>
            <person name="Chen X."/>
            <person name="Nie B."/>
            <person name="Liao X."/>
            <person name="Peng D."/>
            <person name="Ji J."/>
            <person name="Jenkins J."/>
            <person name="Williams M."/>
            <person name="Shu S."/>
            <person name="Plott C."/>
            <person name="Barry K."/>
            <person name="Rajasekar S."/>
            <person name="Grimwood J."/>
            <person name="Han X."/>
            <person name="Sun S."/>
            <person name="Hou Z."/>
            <person name="He W."/>
            <person name="Dai G."/>
            <person name="Sun C."/>
            <person name="Schmutz J."/>
            <person name="Leebens-Mack J.H."/>
            <person name="Li F.W."/>
            <person name="Wang L."/>
        </authorList>
    </citation>
    <scope>NUCLEOTIDE SEQUENCE [LARGE SCALE GENOMIC DNA]</scope>
    <source>
        <strain evidence="2">cv. PW_Plant_1</strain>
    </source>
</reference>
<evidence type="ECO:0000313" key="1">
    <source>
        <dbReference type="EMBL" id="KAJ7532004.1"/>
    </source>
</evidence>